<organism evidence="9 10">
    <name type="scientific">Sediminivirga luteola</name>
    <dbReference type="NCBI Taxonomy" id="1774748"/>
    <lineage>
        <taxon>Bacteria</taxon>
        <taxon>Bacillati</taxon>
        <taxon>Actinomycetota</taxon>
        <taxon>Actinomycetes</taxon>
        <taxon>Micrococcales</taxon>
        <taxon>Brevibacteriaceae</taxon>
        <taxon>Sediminivirga</taxon>
    </lineage>
</organism>
<dbReference type="AlphaFoldDB" id="A0A8J2TW59"/>
<keyword evidence="10" id="KW-1185">Reference proteome</keyword>
<feature type="transmembrane region" description="Helical" evidence="7">
    <location>
        <begin position="109"/>
        <end position="129"/>
    </location>
</feature>
<proteinExistence type="inferred from homology"/>
<dbReference type="InterPro" id="IPR035906">
    <property type="entry name" value="MetI-like_sf"/>
</dbReference>
<dbReference type="PANTHER" id="PTHR30151:SF38">
    <property type="entry name" value="ALIPHATIC SULFONATES TRANSPORT PERMEASE PROTEIN SSUC-RELATED"/>
    <property type="match status" value="1"/>
</dbReference>
<keyword evidence="3" id="KW-1003">Cell membrane</keyword>
<evidence type="ECO:0000256" key="2">
    <source>
        <dbReference type="ARBA" id="ARBA00022448"/>
    </source>
</evidence>
<dbReference type="EMBL" id="BMFY01000002">
    <property type="protein sequence ID" value="GGA05769.1"/>
    <property type="molecule type" value="Genomic_DNA"/>
</dbReference>
<dbReference type="GO" id="GO:0005886">
    <property type="term" value="C:plasma membrane"/>
    <property type="evidence" value="ECO:0007669"/>
    <property type="project" value="UniProtKB-SubCell"/>
</dbReference>
<dbReference type="Gene3D" id="1.10.3720.10">
    <property type="entry name" value="MetI-like"/>
    <property type="match status" value="1"/>
</dbReference>
<keyword evidence="2 7" id="KW-0813">Transport</keyword>
<comment type="subcellular location">
    <subcellularLocation>
        <location evidence="1 7">Cell membrane</location>
        <topology evidence="1 7">Multi-pass membrane protein</topology>
    </subcellularLocation>
</comment>
<feature type="transmembrane region" description="Helical" evidence="7">
    <location>
        <begin position="149"/>
        <end position="170"/>
    </location>
</feature>
<evidence type="ECO:0000256" key="5">
    <source>
        <dbReference type="ARBA" id="ARBA00022989"/>
    </source>
</evidence>
<evidence type="ECO:0000256" key="6">
    <source>
        <dbReference type="ARBA" id="ARBA00023136"/>
    </source>
</evidence>
<evidence type="ECO:0000259" key="8">
    <source>
        <dbReference type="PROSITE" id="PS50928"/>
    </source>
</evidence>
<reference evidence="9" key="2">
    <citation type="submission" date="2020-09" db="EMBL/GenBank/DDBJ databases">
        <authorList>
            <person name="Sun Q."/>
            <person name="Zhou Y."/>
        </authorList>
    </citation>
    <scope>NUCLEOTIDE SEQUENCE</scope>
    <source>
        <strain evidence="9">CGMCC 1.12785</strain>
    </source>
</reference>
<evidence type="ECO:0000313" key="9">
    <source>
        <dbReference type="EMBL" id="GGA05769.1"/>
    </source>
</evidence>
<dbReference type="CDD" id="cd06261">
    <property type="entry name" value="TM_PBP2"/>
    <property type="match status" value="1"/>
</dbReference>
<dbReference type="PROSITE" id="PS50928">
    <property type="entry name" value="ABC_TM1"/>
    <property type="match status" value="1"/>
</dbReference>
<evidence type="ECO:0000256" key="3">
    <source>
        <dbReference type="ARBA" id="ARBA00022475"/>
    </source>
</evidence>
<gene>
    <name evidence="9" type="ORF">GCM10011333_05790</name>
</gene>
<dbReference type="Pfam" id="PF00528">
    <property type="entry name" value="BPD_transp_1"/>
    <property type="match status" value="1"/>
</dbReference>
<evidence type="ECO:0000313" key="10">
    <source>
        <dbReference type="Proteomes" id="UP000616114"/>
    </source>
</evidence>
<feature type="domain" description="ABC transmembrane type-1" evidence="8">
    <location>
        <begin position="39"/>
        <end position="223"/>
    </location>
</feature>
<accession>A0A8J2TW59</accession>
<keyword evidence="5 7" id="KW-1133">Transmembrane helix</keyword>
<reference evidence="9" key="1">
    <citation type="journal article" date="2014" name="Int. J. Syst. Evol. Microbiol.">
        <title>Complete genome sequence of Corynebacterium casei LMG S-19264T (=DSM 44701T), isolated from a smear-ripened cheese.</title>
        <authorList>
            <consortium name="US DOE Joint Genome Institute (JGI-PGF)"/>
            <person name="Walter F."/>
            <person name="Albersmeier A."/>
            <person name="Kalinowski J."/>
            <person name="Ruckert C."/>
        </authorList>
    </citation>
    <scope>NUCLEOTIDE SEQUENCE</scope>
    <source>
        <strain evidence="9">CGMCC 1.12785</strain>
    </source>
</reference>
<keyword evidence="6 7" id="KW-0472">Membrane</keyword>
<evidence type="ECO:0000256" key="1">
    <source>
        <dbReference type="ARBA" id="ARBA00004651"/>
    </source>
</evidence>
<dbReference type="PANTHER" id="PTHR30151">
    <property type="entry name" value="ALKANE SULFONATE ABC TRANSPORTER-RELATED, MEMBRANE SUBUNIT"/>
    <property type="match status" value="1"/>
</dbReference>
<protein>
    <submittedName>
        <fullName evidence="9">Sulfonate ABC transporter permease</fullName>
    </submittedName>
</protein>
<feature type="transmembrane region" description="Helical" evidence="7">
    <location>
        <begin position="50"/>
        <end position="71"/>
    </location>
</feature>
<feature type="transmembrane region" description="Helical" evidence="7">
    <location>
        <begin position="204"/>
        <end position="226"/>
    </location>
</feature>
<evidence type="ECO:0000256" key="7">
    <source>
        <dbReference type="RuleBase" id="RU363032"/>
    </source>
</evidence>
<dbReference type="GO" id="GO:0042918">
    <property type="term" value="P:alkanesulfonate transmembrane transport"/>
    <property type="evidence" value="ECO:0007669"/>
    <property type="project" value="UniProtKB-ARBA"/>
</dbReference>
<evidence type="ECO:0000256" key="4">
    <source>
        <dbReference type="ARBA" id="ARBA00022692"/>
    </source>
</evidence>
<dbReference type="InterPro" id="IPR000515">
    <property type="entry name" value="MetI-like"/>
</dbReference>
<comment type="caution">
    <text evidence="9">The sequence shown here is derived from an EMBL/GenBank/DDBJ whole genome shotgun (WGS) entry which is preliminary data.</text>
</comment>
<feature type="transmembrane region" description="Helical" evidence="7">
    <location>
        <begin position="83"/>
        <end position="103"/>
    </location>
</feature>
<dbReference type="Proteomes" id="UP000616114">
    <property type="component" value="Unassembled WGS sequence"/>
</dbReference>
<sequence>MLLVLWQSASWLGYINAATLASPVEVSQYLWGSLREGSLLVDLGVSLRRVALGLAIGVAAGTVLGLIAGLSRSAEDVVDTPLQMLRALPFLGLAPLLMIWLGIDEALKVGLVVVGVVFPVYLNLFKGIVGVDPKFYELSVVQGLNRFQLIRYIVIPGALPSYLIGLRFSLANAWLSLVVGEAVNSNAGIGHILQQGKDFLRTDMIVAALVIYAVLGVLIEALVRLIEKIVLPWAKDFRQ</sequence>
<comment type="similarity">
    <text evidence="7">Belongs to the binding-protein-dependent transport system permease family.</text>
</comment>
<dbReference type="FunFam" id="1.10.3720.10:FF:000003">
    <property type="entry name" value="Aliphatic sulfonate ABC transporter permease"/>
    <property type="match status" value="1"/>
</dbReference>
<name>A0A8J2TW59_9MICO</name>
<keyword evidence="4 7" id="KW-0812">Transmembrane</keyword>
<dbReference type="SUPFAM" id="SSF161098">
    <property type="entry name" value="MetI-like"/>
    <property type="match status" value="1"/>
</dbReference>